<name>A0ABY8LFU6_9RHOB</name>
<accession>A0ABY8LFU6</accession>
<dbReference type="EMBL" id="CP122537">
    <property type="protein sequence ID" value="WGH80169.1"/>
    <property type="molecule type" value="Genomic_DNA"/>
</dbReference>
<reference evidence="1 2" key="1">
    <citation type="submission" date="2023-04" db="EMBL/GenBank/DDBJ databases">
        <title>Jannaschia ovalis sp. nov., a marine bacterium isolated from sea tidal flat.</title>
        <authorList>
            <person name="Kwon D.Y."/>
            <person name="Kim J.-J."/>
        </authorList>
    </citation>
    <scope>NUCLEOTIDE SEQUENCE [LARGE SCALE GENOMIC DNA]</scope>
    <source>
        <strain evidence="1 2">GRR-S6-38</strain>
    </source>
</reference>
<sequence length="192" mass="20163">MSAGVAIRRQLRRLSLTGLLALLLVSAVARVVSAGLASLPEDAPDRADAAELLCPPSGEVGDLLDQISARAGTLETREAEIALRERDVELARQEVMAALDSLTAAEAALEARMFSSAEASEADITRLVSVYEGMKPKDAALLFETMSPDFAAGFLARMRPDAAAGVFSSLTPDTAYALSVIMAGRNANAARE</sequence>
<organism evidence="1 2">
    <name type="scientific">Jannaschia ovalis</name>
    <dbReference type="NCBI Taxonomy" id="3038773"/>
    <lineage>
        <taxon>Bacteria</taxon>
        <taxon>Pseudomonadati</taxon>
        <taxon>Pseudomonadota</taxon>
        <taxon>Alphaproteobacteria</taxon>
        <taxon>Rhodobacterales</taxon>
        <taxon>Roseobacteraceae</taxon>
        <taxon>Jannaschia</taxon>
    </lineage>
</organism>
<evidence type="ECO:0000313" key="1">
    <source>
        <dbReference type="EMBL" id="WGH80169.1"/>
    </source>
</evidence>
<protein>
    <recommendedName>
        <fullName evidence="3">Flagellar motility protein MotE, a chaperone for MotC folding</fullName>
    </recommendedName>
</protein>
<dbReference type="RefSeq" id="WP_279967223.1">
    <property type="nucleotide sequence ID" value="NZ_CP122537.1"/>
</dbReference>
<gene>
    <name evidence="1" type="ORF">P8627_07860</name>
</gene>
<evidence type="ECO:0000313" key="2">
    <source>
        <dbReference type="Proteomes" id="UP001243420"/>
    </source>
</evidence>
<dbReference type="SUPFAM" id="SSF158791">
    <property type="entry name" value="MgtE N-terminal domain-like"/>
    <property type="match status" value="1"/>
</dbReference>
<dbReference type="Proteomes" id="UP001243420">
    <property type="component" value="Chromosome"/>
</dbReference>
<evidence type="ECO:0008006" key="3">
    <source>
        <dbReference type="Google" id="ProtNLM"/>
    </source>
</evidence>
<keyword evidence="2" id="KW-1185">Reference proteome</keyword>
<proteinExistence type="predicted"/>